<dbReference type="GO" id="GO:0005975">
    <property type="term" value="P:carbohydrate metabolic process"/>
    <property type="evidence" value="ECO:0007669"/>
    <property type="project" value="InterPro"/>
</dbReference>
<dbReference type="InterPro" id="IPR052043">
    <property type="entry name" value="PolySaccharide_Degr_Enz"/>
</dbReference>
<dbReference type="InterPro" id="IPR010905">
    <property type="entry name" value="Glyco_hydro_88"/>
</dbReference>
<protein>
    <recommendedName>
        <fullName evidence="5">Six-hairpin glycosidase</fullName>
    </recommendedName>
</protein>
<dbReference type="InterPro" id="IPR008928">
    <property type="entry name" value="6-hairpin_glycosidase_sf"/>
</dbReference>
<accession>A0A9N8PLM7</accession>
<evidence type="ECO:0008006" key="5">
    <source>
        <dbReference type="Google" id="ProtNLM"/>
    </source>
</evidence>
<dbReference type="Pfam" id="PF07470">
    <property type="entry name" value="Glyco_hydro_88"/>
    <property type="match status" value="1"/>
</dbReference>
<keyword evidence="2" id="KW-0732">Signal</keyword>
<sequence>MKFQYSATLLYLSLATAGLATAQTLQCPQNIQGQASQMIMSNIVRSQGAAASSSGTGLIELGIFYQALRQAIAATNDTTNKQEWTAYLHNSTASAVPLFTNANSSAQLPLDRFSIGTEMIRQSQEMSGENLETAIRTLKDSLHQQPRNADGGLWYYNNPKNLTAYQNLSYADGMYSYPTFAILSAGNGTQQSDVFGPAAVLKQLEILEAICNDGTSLLVHGYDALKAHAWANPETGASPSVWGRSLAWYTLGVVEALDTLQSMPQVFNTLADRIAYTDMRLLFESLIRAQIVALERATAINGNYGAWQVVDLPGASIENTQNFIETSASLMTAYSLLKSVRLELITSAHLRNRAIRAGLGLWENILRTQVTRTPNGTLNLGGTSSIATLSVQNVNAQVKTHPRRDPEHNVFANECFCSAYFSRPTVNNSLIGTSAFVLASLEVERLCA</sequence>
<reference evidence="3" key="1">
    <citation type="submission" date="2020-06" db="EMBL/GenBank/DDBJ databases">
        <authorList>
            <person name="Onetto C."/>
        </authorList>
    </citation>
    <scope>NUCLEOTIDE SEQUENCE</scope>
</reference>
<gene>
    <name evidence="3" type="ORF">AWRI4233_LOCUS8682</name>
</gene>
<dbReference type="AlphaFoldDB" id="A0A9N8PLM7"/>
<dbReference type="GO" id="GO:0016787">
    <property type="term" value="F:hydrolase activity"/>
    <property type="evidence" value="ECO:0007669"/>
    <property type="project" value="UniProtKB-KW"/>
</dbReference>
<feature type="chain" id="PRO_5040461361" description="Six-hairpin glycosidase" evidence="2">
    <location>
        <begin position="23"/>
        <end position="448"/>
    </location>
</feature>
<evidence type="ECO:0000313" key="4">
    <source>
        <dbReference type="Proteomes" id="UP000714618"/>
    </source>
</evidence>
<evidence type="ECO:0000256" key="1">
    <source>
        <dbReference type="ARBA" id="ARBA00022801"/>
    </source>
</evidence>
<feature type="signal peptide" evidence="2">
    <location>
        <begin position="1"/>
        <end position="22"/>
    </location>
</feature>
<dbReference type="Proteomes" id="UP000714618">
    <property type="component" value="Unassembled WGS sequence"/>
</dbReference>
<dbReference type="PANTHER" id="PTHR33886">
    <property type="entry name" value="UNSATURATED RHAMNOGALACTURONAN HYDROLASE (EUROFUNG)"/>
    <property type="match status" value="1"/>
</dbReference>
<proteinExistence type="predicted"/>
<comment type="caution">
    <text evidence="3">The sequence shown here is derived from an EMBL/GenBank/DDBJ whole genome shotgun (WGS) entry which is preliminary data.</text>
</comment>
<dbReference type="PANTHER" id="PTHR33886:SF11">
    <property type="entry name" value="WALL GLYCOSYL HYDROLASE YTER, PUTATIVE (AFU_ORTHOLOGUE AFUA_2G14630)-RELATED"/>
    <property type="match status" value="1"/>
</dbReference>
<dbReference type="SUPFAM" id="SSF48208">
    <property type="entry name" value="Six-hairpin glycosidases"/>
    <property type="match status" value="1"/>
</dbReference>
<evidence type="ECO:0000256" key="2">
    <source>
        <dbReference type="SAM" id="SignalP"/>
    </source>
</evidence>
<name>A0A9N8PLM7_9PEZI</name>
<dbReference type="InterPro" id="IPR012341">
    <property type="entry name" value="6hp_glycosidase-like_sf"/>
</dbReference>
<dbReference type="Gene3D" id="1.50.10.10">
    <property type="match status" value="1"/>
</dbReference>
<organism evidence="3 4">
    <name type="scientific">Aureobasidium mustum</name>
    <dbReference type="NCBI Taxonomy" id="2773714"/>
    <lineage>
        <taxon>Eukaryota</taxon>
        <taxon>Fungi</taxon>
        <taxon>Dikarya</taxon>
        <taxon>Ascomycota</taxon>
        <taxon>Pezizomycotina</taxon>
        <taxon>Dothideomycetes</taxon>
        <taxon>Dothideomycetidae</taxon>
        <taxon>Dothideales</taxon>
        <taxon>Saccotheciaceae</taxon>
        <taxon>Aureobasidium</taxon>
    </lineage>
</organism>
<evidence type="ECO:0000313" key="3">
    <source>
        <dbReference type="EMBL" id="CAD0099857.1"/>
    </source>
</evidence>
<dbReference type="OrthoDB" id="540611at2759"/>
<dbReference type="EMBL" id="CAIJEO010000011">
    <property type="protein sequence ID" value="CAD0099857.1"/>
    <property type="molecule type" value="Genomic_DNA"/>
</dbReference>
<keyword evidence="4" id="KW-1185">Reference proteome</keyword>
<keyword evidence="1" id="KW-0378">Hydrolase</keyword>